<feature type="transmembrane region" description="Helical" evidence="1">
    <location>
        <begin position="81"/>
        <end position="104"/>
    </location>
</feature>
<dbReference type="OrthoDB" id="293478at2157"/>
<sequence>MSSSRHPIALRLEERVGGDTRLLATVMLLPLVDGIFAALVLAGALETPAGIAQVGLLVFGGSATLAVILAEMDDDPRSQAVTVLVVGTPLVVVAAAEAALAPTIATIVDIPTFERFAALVILAIAAKTASSTIGDYLPSPGVIIGLGFIASVQPGQAALVLEHDPALMLRAAAAGGVAVGFALSVVALQPYLRQVVDIDRFRFGSAVALGTLALSVFGLVPSQAPLVVFG</sequence>
<comment type="caution">
    <text evidence="2">The sequence shown here is derived from an EMBL/GenBank/DDBJ whole genome shotgun (WGS) entry which is preliminary data.</text>
</comment>
<evidence type="ECO:0000313" key="2">
    <source>
        <dbReference type="EMBL" id="MXR21451.1"/>
    </source>
</evidence>
<reference evidence="2 3" key="1">
    <citation type="submission" date="2019-12" db="EMBL/GenBank/DDBJ databases">
        <title>Isolation and characterization of three novel carbon monoxide-oxidizing members of Halobacteria from salione crusts and soils.</title>
        <authorList>
            <person name="Myers M.R."/>
            <person name="King G.M."/>
        </authorList>
    </citation>
    <scope>NUCLEOTIDE SEQUENCE [LARGE SCALE GENOMIC DNA]</scope>
    <source>
        <strain evidence="2 3">PCN9</strain>
    </source>
</reference>
<keyword evidence="1" id="KW-0812">Transmembrane</keyword>
<protein>
    <submittedName>
        <fullName evidence="2">Uncharacterized protein</fullName>
    </submittedName>
</protein>
<dbReference type="InterPro" id="IPR043812">
    <property type="entry name" value="DUF5794"/>
</dbReference>
<dbReference type="RefSeq" id="WP_159526924.1">
    <property type="nucleotide sequence ID" value="NZ_WUUU01000114.1"/>
</dbReference>
<evidence type="ECO:0000313" key="3">
    <source>
        <dbReference type="Proteomes" id="UP000471521"/>
    </source>
</evidence>
<dbReference type="Pfam" id="PF19107">
    <property type="entry name" value="DUF5794"/>
    <property type="match status" value="1"/>
</dbReference>
<feature type="transmembrane region" description="Helical" evidence="1">
    <location>
        <begin position="167"/>
        <end position="188"/>
    </location>
</feature>
<keyword evidence="3" id="KW-1185">Reference proteome</keyword>
<feature type="transmembrane region" description="Helical" evidence="1">
    <location>
        <begin position="200"/>
        <end position="220"/>
    </location>
</feature>
<feature type="transmembrane region" description="Helical" evidence="1">
    <location>
        <begin position="51"/>
        <end position="69"/>
    </location>
</feature>
<name>A0A6B0SP84_9EURY</name>
<proteinExistence type="predicted"/>
<organism evidence="2 3">
    <name type="scientific">Halobacterium bonnevillei</name>
    <dbReference type="NCBI Taxonomy" id="2692200"/>
    <lineage>
        <taxon>Archaea</taxon>
        <taxon>Methanobacteriati</taxon>
        <taxon>Methanobacteriota</taxon>
        <taxon>Stenosarchaea group</taxon>
        <taxon>Halobacteria</taxon>
        <taxon>Halobacteriales</taxon>
        <taxon>Halobacteriaceae</taxon>
        <taxon>Halobacterium</taxon>
    </lineage>
</organism>
<keyword evidence="1" id="KW-0472">Membrane</keyword>
<keyword evidence="1" id="KW-1133">Transmembrane helix</keyword>
<dbReference type="EMBL" id="WUUU01000114">
    <property type="protein sequence ID" value="MXR21451.1"/>
    <property type="molecule type" value="Genomic_DNA"/>
</dbReference>
<dbReference type="Proteomes" id="UP000471521">
    <property type="component" value="Unassembled WGS sequence"/>
</dbReference>
<dbReference type="AlphaFoldDB" id="A0A6B0SP84"/>
<evidence type="ECO:0000256" key="1">
    <source>
        <dbReference type="SAM" id="Phobius"/>
    </source>
</evidence>
<accession>A0A6B0SP84</accession>
<feature type="non-terminal residue" evidence="2">
    <location>
        <position position="230"/>
    </location>
</feature>
<gene>
    <name evidence="2" type="ORF">GRX66_12855</name>
</gene>
<feature type="transmembrane region" description="Helical" evidence="1">
    <location>
        <begin position="21"/>
        <end position="45"/>
    </location>
</feature>